<dbReference type="AlphaFoldDB" id="A0A2P5B6T8"/>
<protein>
    <submittedName>
        <fullName evidence="1">Uncharacterized protein</fullName>
    </submittedName>
</protein>
<keyword evidence="2" id="KW-1185">Reference proteome</keyword>
<name>A0A2P5B6T8_PARAD</name>
<proteinExistence type="predicted"/>
<dbReference type="Proteomes" id="UP000237105">
    <property type="component" value="Unassembled WGS sequence"/>
</dbReference>
<organism evidence="1 2">
    <name type="scientific">Parasponia andersonii</name>
    <name type="common">Sponia andersonii</name>
    <dbReference type="NCBI Taxonomy" id="3476"/>
    <lineage>
        <taxon>Eukaryota</taxon>
        <taxon>Viridiplantae</taxon>
        <taxon>Streptophyta</taxon>
        <taxon>Embryophyta</taxon>
        <taxon>Tracheophyta</taxon>
        <taxon>Spermatophyta</taxon>
        <taxon>Magnoliopsida</taxon>
        <taxon>eudicotyledons</taxon>
        <taxon>Gunneridae</taxon>
        <taxon>Pentapetalae</taxon>
        <taxon>rosids</taxon>
        <taxon>fabids</taxon>
        <taxon>Rosales</taxon>
        <taxon>Cannabaceae</taxon>
        <taxon>Parasponia</taxon>
    </lineage>
</organism>
<sequence length="88" mass="10009">MLLRSLDWTPQILLLMLRVSCPRPSEMVQLMLLLTMQMDGCRTKPEISTLQMGLKLRLTQGLLFALCLNLHNEAGGRDNNRSKSLLNI</sequence>
<accession>A0A2P5B6T8</accession>
<evidence type="ECO:0000313" key="1">
    <source>
        <dbReference type="EMBL" id="PON44522.1"/>
    </source>
</evidence>
<reference evidence="2" key="1">
    <citation type="submission" date="2016-06" db="EMBL/GenBank/DDBJ databases">
        <title>Parallel loss of symbiosis genes in relatives of nitrogen-fixing non-legume Parasponia.</title>
        <authorList>
            <person name="Van Velzen R."/>
            <person name="Holmer R."/>
            <person name="Bu F."/>
            <person name="Rutten L."/>
            <person name="Van Zeijl A."/>
            <person name="Liu W."/>
            <person name="Santuari L."/>
            <person name="Cao Q."/>
            <person name="Sharma T."/>
            <person name="Shen D."/>
            <person name="Roswanjaya Y."/>
            <person name="Wardhani T."/>
            <person name="Kalhor M.S."/>
            <person name="Jansen J."/>
            <person name="Van den Hoogen J."/>
            <person name="Gungor B."/>
            <person name="Hartog M."/>
            <person name="Hontelez J."/>
            <person name="Verver J."/>
            <person name="Yang W.-C."/>
            <person name="Schijlen E."/>
            <person name="Repin R."/>
            <person name="Schilthuizen M."/>
            <person name="Schranz E."/>
            <person name="Heidstra R."/>
            <person name="Miyata K."/>
            <person name="Fedorova E."/>
            <person name="Kohlen W."/>
            <person name="Bisseling T."/>
            <person name="Smit S."/>
            <person name="Geurts R."/>
        </authorList>
    </citation>
    <scope>NUCLEOTIDE SEQUENCE [LARGE SCALE GENOMIC DNA]</scope>
    <source>
        <strain evidence="2">cv. WU1-14</strain>
    </source>
</reference>
<gene>
    <name evidence="1" type="ORF">PanWU01x14_266000</name>
</gene>
<dbReference type="EMBL" id="JXTB01000348">
    <property type="protein sequence ID" value="PON44522.1"/>
    <property type="molecule type" value="Genomic_DNA"/>
</dbReference>
<evidence type="ECO:0000313" key="2">
    <source>
        <dbReference type="Proteomes" id="UP000237105"/>
    </source>
</evidence>
<comment type="caution">
    <text evidence="1">The sequence shown here is derived from an EMBL/GenBank/DDBJ whole genome shotgun (WGS) entry which is preliminary data.</text>
</comment>